<dbReference type="GO" id="GO:0003924">
    <property type="term" value="F:GTPase activity"/>
    <property type="evidence" value="ECO:0007669"/>
    <property type="project" value="InterPro"/>
</dbReference>
<keyword evidence="3" id="KW-0342">GTP-binding</keyword>
<dbReference type="PRINTS" id="PR00449">
    <property type="entry name" value="RASTRNSFRMNG"/>
</dbReference>
<accession>A0A9P6FLH8</accession>
<evidence type="ECO:0000313" key="5">
    <source>
        <dbReference type="Proteomes" id="UP000780801"/>
    </source>
</evidence>
<dbReference type="PANTHER" id="PTHR47981">
    <property type="entry name" value="RAB FAMILY"/>
    <property type="match status" value="1"/>
</dbReference>
<organism evidence="4 5">
    <name type="scientific">Lunasporangiospora selenospora</name>
    <dbReference type="NCBI Taxonomy" id="979761"/>
    <lineage>
        <taxon>Eukaryota</taxon>
        <taxon>Fungi</taxon>
        <taxon>Fungi incertae sedis</taxon>
        <taxon>Mucoromycota</taxon>
        <taxon>Mortierellomycotina</taxon>
        <taxon>Mortierellomycetes</taxon>
        <taxon>Mortierellales</taxon>
        <taxon>Mortierellaceae</taxon>
        <taxon>Lunasporangiospora</taxon>
    </lineage>
</organism>
<evidence type="ECO:0000256" key="3">
    <source>
        <dbReference type="ARBA" id="ARBA00023134"/>
    </source>
</evidence>
<dbReference type="PROSITE" id="PS51419">
    <property type="entry name" value="RAB"/>
    <property type="match status" value="1"/>
</dbReference>
<reference evidence="4" key="1">
    <citation type="journal article" date="2020" name="Fungal Divers.">
        <title>Resolving the Mortierellaceae phylogeny through synthesis of multi-gene phylogenetics and phylogenomics.</title>
        <authorList>
            <person name="Vandepol N."/>
            <person name="Liber J."/>
            <person name="Desiro A."/>
            <person name="Na H."/>
            <person name="Kennedy M."/>
            <person name="Barry K."/>
            <person name="Grigoriev I.V."/>
            <person name="Miller A.N."/>
            <person name="O'Donnell K."/>
            <person name="Stajich J.E."/>
            <person name="Bonito G."/>
        </authorList>
    </citation>
    <scope>NUCLEOTIDE SEQUENCE</scope>
    <source>
        <strain evidence="4">KOD1015</strain>
    </source>
</reference>
<dbReference type="AlphaFoldDB" id="A0A9P6FLH8"/>
<keyword evidence="2" id="KW-0547">Nucleotide-binding</keyword>
<comment type="similarity">
    <text evidence="1">Belongs to the small GTPase superfamily. Rab family.</text>
</comment>
<dbReference type="Pfam" id="PF00071">
    <property type="entry name" value="Ras"/>
    <property type="match status" value="1"/>
</dbReference>
<dbReference type="GO" id="GO:0005525">
    <property type="term" value="F:GTP binding"/>
    <property type="evidence" value="ECO:0007669"/>
    <property type="project" value="UniProtKB-KW"/>
</dbReference>
<dbReference type="InterPro" id="IPR001806">
    <property type="entry name" value="Small_GTPase"/>
</dbReference>
<sequence>MTRVYYREAVAAVVVYDVTRPKTFETVAKWKADLDQKVHLPEALGGGSIPVILLANKADNGKTNLDEEKMNQFCKEHGFLKWFGTSAKDNSNIENATQFLLSEVMTIEQENAHRVVDKATMLERVNLSQSMTRSGCC</sequence>
<dbReference type="Proteomes" id="UP000780801">
    <property type="component" value="Unassembled WGS sequence"/>
</dbReference>
<dbReference type="Gene3D" id="3.40.50.300">
    <property type="entry name" value="P-loop containing nucleotide triphosphate hydrolases"/>
    <property type="match status" value="1"/>
</dbReference>
<dbReference type="SMART" id="SM00175">
    <property type="entry name" value="RAB"/>
    <property type="match status" value="1"/>
</dbReference>
<dbReference type="PANTHER" id="PTHR47981:SF39">
    <property type="entry name" value="RAS-RELATED PROTEIN RAB"/>
    <property type="match status" value="1"/>
</dbReference>
<gene>
    <name evidence="4" type="primary">RAB32_1</name>
    <name evidence="4" type="ORF">BGW38_007049</name>
</gene>
<keyword evidence="5" id="KW-1185">Reference proteome</keyword>
<comment type="caution">
    <text evidence="4">The sequence shown here is derived from an EMBL/GenBank/DDBJ whole genome shotgun (WGS) entry which is preliminary data.</text>
</comment>
<dbReference type="SUPFAM" id="SSF52540">
    <property type="entry name" value="P-loop containing nucleoside triphosphate hydrolases"/>
    <property type="match status" value="1"/>
</dbReference>
<proteinExistence type="inferred from homology"/>
<dbReference type="InterPro" id="IPR027417">
    <property type="entry name" value="P-loop_NTPase"/>
</dbReference>
<evidence type="ECO:0000256" key="2">
    <source>
        <dbReference type="ARBA" id="ARBA00022741"/>
    </source>
</evidence>
<dbReference type="PROSITE" id="PS51421">
    <property type="entry name" value="RAS"/>
    <property type="match status" value="1"/>
</dbReference>
<dbReference type="GO" id="GO:0005770">
    <property type="term" value="C:late endosome"/>
    <property type="evidence" value="ECO:0007669"/>
    <property type="project" value="TreeGrafter"/>
</dbReference>
<protein>
    <submittedName>
        <fullName evidence="4">Rab32, member RAS oncoprotein</fullName>
    </submittedName>
</protein>
<name>A0A9P6FLH8_9FUNG</name>
<dbReference type="OrthoDB" id="48625at2759"/>
<dbReference type="EMBL" id="JAABOA010004590">
    <property type="protein sequence ID" value="KAF9577627.1"/>
    <property type="molecule type" value="Genomic_DNA"/>
</dbReference>
<evidence type="ECO:0000313" key="4">
    <source>
        <dbReference type="EMBL" id="KAF9577627.1"/>
    </source>
</evidence>
<evidence type="ECO:0000256" key="1">
    <source>
        <dbReference type="ARBA" id="ARBA00006270"/>
    </source>
</evidence>